<comment type="caution">
    <text evidence="8">The sequence shown here is derived from an EMBL/GenBank/DDBJ whole genome shotgun (WGS) entry which is preliminary data.</text>
</comment>
<keyword evidence="2" id="KW-0963">Cytoplasm</keyword>
<keyword evidence="8" id="KW-0966">Cell projection</keyword>
<evidence type="ECO:0000256" key="3">
    <source>
        <dbReference type="ARBA" id="ARBA00022795"/>
    </source>
</evidence>
<reference evidence="8 9" key="1">
    <citation type="submission" date="2018-12" db="EMBL/GenBank/DDBJ databases">
        <title>Lysinibacillus antri sp. nov., isolated from a cave soil.</title>
        <authorList>
            <person name="Narsing Rao M.P."/>
            <person name="Zhang H."/>
            <person name="Dong Z.-Y."/>
            <person name="Niu X.-K."/>
            <person name="Zhang K."/>
            <person name="Fang B.-Z."/>
            <person name="Kang Y.-Q."/>
            <person name="Xiao M."/>
            <person name="Li W.-J."/>
        </authorList>
    </citation>
    <scope>NUCLEOTIDE SEQUENCE [LARGE SCALE GENOMIC DNA]</scope>
    <source>
        <strain evidence="8 9">SYSU K30002</strain>
    </source>
</reference>
<evidence type="ECO:0000256" key="6">
    <source>
        <dbReference type="ARBA" id="ARBA00093785"/>
    </source>
</evidence>
<accession>A0A432LD70</accession>
<keyword evidence="4" id="KW-0143">Chaperone</keyword>
<evidence type="ECO:0000313" key="8">
    <source>
        <dbReference type="EMBL" id="RUL54205.1"/>
    </source>
</evidence>
<gene>
    <name evidence="8" type="ORF">EK386_06750</name>
</gene>
<evidence type="ECO:0000256" key="2">
    <source>
        <dbReference type="ARBA" id="ARBA00022490"/>
    </source>
</evidence>
<dbReference type="RefSeq" id="WP_126658274.1">
    <property type="nucleotide sequence ID" value="NZ_RYYR01000007.1"/>
</dbReference>
<keyword evidence="9" id="KW-1185">Reference proteome</keyword>
<dbReference type="InterPro" id="IPR008622">
    <property type="entry name" value="FliT"/>
</dbReference>
<name>A0A432LD70_9BACI</name>
<keyword evidence="3" id="KW-1005">Bacterial flagellum biogenesis</keyword>
<comment type="function">
    <text evidence="5">May act as an export chaperone for the filament capping protein FliD.</text>
</comment>
<sequence>MDNTQKLLQISAKLFQHLTEYPKEEARENYIDALNSMLDERGLIINGLLIEGFKVDTDNRAHITLIELDKGIRERLELFMDSVKQDMKNLQTIKKNEKQYFNPYSDVRVMDGMYFDKKK</sequence>
<comment type="subcellular location">
    <subcellularLocation>
        <location evidence="1">Cytoplasm</location>
        <location evidence="1">Cytosol</location>
    </subcellularLocation>
</comment>
<dbReference type="Pfam" id="PF05400">
    <property type="entry name" value="FliT"/>
    <property type="match status" value="1"/>
</dbReference>
<dbReference type="Proteomes" id="UP000287910">
    <property type="component" value="Unassembled WGS sequence"/>
</dbReference>
<evidence type="ECO:0000256" key="5">
    <source>
        <dbReference type="ARBA" id="ARBA00093765"/>
    </source>
</evidence>
<proteinExistence type="inferred from homology"/>
<comment type="similarity">
    <text evidence="6">Belongs to the bacillales FliT family.</text>
</comment>
<organism evidence="8 9">
    <name type="scientific">Lysinibacillus antri</name>
    <dbReference type="NCBI Taxonomy" id="2498145"/>
    <lineage>
        <taxon>Bacteria</taxon>
        <taxon>Bacillati</taxon>
        <taxon>Bacillota</taxon>
        <taxon>Bacilli</taxon>
        <taxon>Bacillales</taxon>
        <taxon>Bacillaceae</taxon>
        <taxon>Lysinibacillus</taxon>
    </lineage>
</organism>
<evidence type="ECO:0000256" key="7">
    <source>
        <dbReference type="ARBA" id="ARBA00093797"/>
    </source>
</evidence>
<keyword evidence="8" id="KW-0969">Cilium</keyword>
<keyword evidence="8" id="KW-0282">Flagellum</keyword>
<protein>
    <recommendedName>
        <fullName evidence="7">Flagellar protein FliT</fullName>
    </recommendedName>
</protein>
<dbReference type="EMBL" id="RYYR01000007">
    <property type="protein sequence ID" value="RUL54205.1"/>
    <property type="molecule type" value="Genomic_DNA"/>
</dbReference>
<evidence type="ECO:0000313" key="9">
    <source>
        <dbReference type="Proteomes" id="UP000287910"/>
    </source>
</evidence>
<evidence type="ECO:0000256" key="4">
    <source>
        <dbReference type="ARBA" id="ARBA00023186"/>
    </source>
</evidence>
<evidence type="ECO:0000256" key="1">
    <source>
        <dbReference type="ARBA" id="ARBA00004514"/>
    </source>
</evidence>
<dbReference type="AlphaFoldDB" id="A0A432LD70"/>